<dbReference type="RefSeq" id="WP_007391616.1">
    <property type="nucleotide sequence ID" value="NZ_ADGP01000015.1"/>
</dbReference>
<dbReference type="STRING" id="699218.HMPREF0889_0934"/>
<feature type="domain" description="CpXC" evidence="1">
    <location>
        <begin position="13"/>
        <end position="133"/>
    </location>
</feature>
<sequence length="266" mass="30936">MKEASSCKEQIEVTCPICREKGMFSGVSFCNGSRDRAMRKRILYDENLFFYTCPQCAETIRVDMTGLYCDDDHRFMVCLHPSEQLQTQYEALVAAKEIRKNYRCRSARTWGEWREKIVEMETSRDDRWYEVLKAGAYRLLKPELRRQYPLAMCHIDYGAEGERTEQRNLVFLDATKAGEGVSYVISERILQQTKDIFSPILQQIQTVKPFSFIDAEWADALLTEVLRAAAKQPHGYAELLGYWIQCVGAEIFHYHVRGEAEPVEKL</sequence>
<reference evidence="2" key="2">
    <citation type="submission" date="2009-12" db="EMBL/GenBank/DDBJ databases">
        <authorList>
            <person name="Madupu R."/>
            <person name="Durkin A.S."/>
            <person name="Torralba M."/>
            <person name="Methe B."/>
            <person name="Sutton G.G."/>
            <person name="Strausberg R.L."/>
            <person name="Nelson K.E."/>
        </authorList>
    </citation>
    <scope>NUCLEOTIDE SEQUENCE</scope>
    <source>
        <strain evidence="2">28L</strain>
    </source>
</reference>
<dbReference type="InterPro" id="IPR025682">
    <property type="entry name" value="CpXC_dom"/>
</dbReference>
<keyword evidence="5" id="KW-1185">Reference proteome</keyword>
<dbReference type="eggNOG" id="ENOG5032TQR">
    <property type="taxonomic scope" value="Bacteria"/>
</dbReference>
<evidence type="ECO:0000259" key="1">
    <source>
        <dbReference type="Pfam" id="PF14353"/>
    </source>
</evidence>
<proteinExistence type="predicted"/>
<evidence type="ECO:0000313" key="4">
    <source>
        <dbReference type="Proteomes" id="UP000003242"/>
    </source>
</evidence>
<dbReference type="AlphaFoldDB" id="D3LU66"/>
<evidence type="ECO:0000313" key="3">
    <source>
        <dbReference type="EMBL" id="EGL39182.1"/>
    </source>
</evidence>
<dbReference type="EMBL" id="AFIJ01000039">
    <property type="protein sequence ID" value="EGL39182.1"/>
    <property type="molecule type" value="Genomic_DNA"/>
</dbReference>
<comment type="caution">
    <text evidence="2">The sequence shown here is derived from an EMBL/GenBank/DDBJ whole genome shotgun (WGS) entry which is preliminary data.</text>
</comment>
<gene>
    <name evidence="2" type="ORF">HMPREF0889_0934</name>
    <name evidence="3" type="ORF">HMPREF1039_0494</name>
</gene>
<dbReference type="Proteomes" id="UP000003242">
    <property type="component" value="Unassembled WGS sequence"/>
</dbReference>
<dbReference type="Pfam" id="PF14353">
    <property type="entry name" value="CpXC"/>
    <property type="match status" value="1"/>
</dbReference>
<evidence type="ECO:0000313" key="5">
    <source>
        <dbReference type="Proteomes" id="UP000004018"/>
    </source>
</evidence>
<evidence type="ECO:0000313" key="2">
    <source>
        <dbReference type="EMBL" id="EFD94343.1"/>
    </source>
</evidence>
<dbReference type="Proteomes" id="UP000004018">
    <property type="component" value="Unassembled WGS sequence"/>
</dbReference>
<reference evidence="4" key="1">
    <citation type="submission" date="2009-12" db="EMBL/GenBank/DDBJ databases">
        <title>Sequence of Clostridiales genomosp. BVAB3 str. UPII9-5.</title>
        <authorList>
            <person name="Madupu R."/>
            <person name="Durkin A.S."/>
            <person name="Torralba M."/>
            <person name="Methe B."/>
            <person name="Sutton G.G."/>
            <person name="Strausberg R.L."/>
            <person name="Nelson K.E."/>
        </authorList>
    </citation>
    <scope>NUCLEOTIDE SEQUENCE [LARGE SCALE GENOMIC DNA]</scope>
    <source>
        <strain evidence="4">28L</strain>
    </source>
</reference>
<dbReference type="EMBL" id="ADGP01000015">
    <property type="protein sequence ID" value="EFD94343.1"/>
    <property type="molecule type" value="Genomic_DNA"/>
</dbReference>
<protein>
    <recommendedName>
        <fullName evidence="1">CpXC domain-containing protein</fullName>
    </recommendedName>
</protein>
<name>D3LU66_9FIRM</name>
<organism evidence="2 4">
    <name type="scientific">Megasphaera lornae</name>
    <dbReference type="NCBI Taxonomy" id="1000568"/>
    <lineage>
        <taxon>Bacteria</taxon>
        <taxon>Bacillati</taxon>
        <taxon>Bacillota</taxon>
        <taxon>Negativicutes</taxon>
        <taxon>Veillonellales</taxon>
        <taxon>Veillonellaceae</taxon>
        <taxon>Megasphaera</taxon>
    </lineage>
</organism>
<accession>D3LU66</accession>
<reference evidence="3 5" key="3">
    <citation type="submission" date="2011-04" db="EMBL/GenBank/DDBJ databases">
        <authorList>
            <person name="Harkins D.M."/>
            <person name="Madupu R."/>
            <person name="Durkin A.S."/>
            <person name="Torralba M."/>
            <person name="Methe B."/>
            <person name="Sutton G.G."/>
            <person name="Nelson K.E."/>
        </authorList>
    </citation>
    <scope>NUCLEOTIDE SEQUENCE [LARGE SCALE GENOMIC DNA]</scope>
    <source>
        <strain evidence="3 5">UPII 199-6</strain>
    </source>
</reference>
<dbReference type="OrthoDB" id="9784124at2"/>